<dbReference type="Pfam" id="PF00440">
    <property type="entry name" value="TetR_N"/>
    <property type="match status" value="1"/>
</dbReference>
<keyword evidence="5" id="KW-1185">Reference proteome</keyword>
<protein>
    <recommendedName>
        <fullName evidence="3">HTH tetR-type domain-containing protein</fullName>
    </recommendedName>
</protein>
<proteinExistence type="predicted"/>
<dbReference type="EMBL" id="BAABFN010000002">
    <property type="protein sequence ID" value="GAA4306758.1"/>
    <property type="molecule type" value="Genomic_DNA"/>
</dbReference>
<gene>
    <name evidence="4" type="ORF">GCM10023143_12870</name>
</gene>
<dbReference type="PANTHER" id="PTHR43479">
    <property type="entry name" value="ACREF/ENVCD OPERON REPRESSOR-RELATED"/>
    <property type="match status" value="1"/>
</dbReference>
<feature type="DNA-binding region" description="H-T-H motif" evidence="2">
    <location>
        <begin position="36"/>
        <end position="55"/>
    </location>
</feature>
<dbReference type="InterPro" id="IPR023772">
    <property type="entry name" value="DNA-bd_HTH_TetR-type_CS"/>
</dbReference>
<sequence>MSNHTQRPHPGTADPRRKIIDAALWLFAAKGYARTTVDSIAGRAKVSKGLIYYYFKGKGDILKGIFSTLIAESEAMFEDRDQLSPQQFLKQISDYSFRFILQETKLLRLTLALTVQPEVVKGLKNELEYVRKKWIGEMTRIFADLGYADPEAEVYLLCALFDGVGLSYVSMPDYPIQDIQHLIEKKYGLTS</sequence>
<keyword evidence="1 2" id="KW-0238">DNA-binding</keyword>
<evidence type="ECO:0000256" key="1">
    <source>
        <dbReference type="ARBA" id="ARBA00023125"/>
    </source>
</evidence>
<accession>A0ABP8FM64</accession>
<organism evidence="4 5">
    <name type="scientific">Compostibacter hankyongensis</name>
    <dbReference type="NCBI Taxonomy" id="1007089"/>
    <lineage>
        <taxon>Bacteria</taxon>
        <taxon>Pseudomonadati</taxon>
        <taxon>Bacteroidota</taxon>
        <taxon>Chitinophagia</taxon>
        <taxon>Chitinophagales</taxon>
        <taxon>Chitinophagaceae</taxon>
        <taxon>Compostibacter</taxon>
    </lineage>
</organism>
<evidence type="ECO:0000313" key="5">
    <source>
        <dbReference type="Proteomes" id="UP001501207"/>
    </source>
</evidence>
<dbReference type="RefSeq" id="WP_344977279.1">
    <property type="nucleotide sequence ID" value="NZ_BAABFN010000002.1"/>
</dbReference>
<dbReference type="InterPro" id="IPR050624">
    <property type="entry name" value="HTH-type_Tx_Regulator"/>
</dbReference>
<dbReference type="PROSITE" id="PS50977">
    <property type="entry name" value="HTH_TETR_2"/>
    <property type="match status" value="1"/>
</dbReference>
<name>A0ABP8FM64_9BACT</name>
<evidence type="ECO:0000313" key="4">
    <source>
        <dbReference type="EMBL" id="GAA4306758.1"/>
    </source>
</evidence>
<dbReference type="PANTHER" id="PTHR43479:SF11">
    <property type="entry name" value="ACREF_ENVCD OPERON REPRESSOR-RELATED"/>
    <property type="match status" value="1"/>
</dbReference>
<dbReference type="Proteomes" id="UP001501207">
    <property type="component" value="Unassembled WGS sequence"/>
</dbReference>
<dbReference type="InterPro" id="IPR009057">
    <property type="entry name" value="Homeodomain-like_sf"/>
</dbReference>
<dbReference type="Gene3D" id="1.10.357.10">
    <property type="entry name" value="Tetracycline Repressor, domain 2"/>
    <property type="match status" value="1"/>
</dbReference>
<evidence type="ECO:0000256" key="2">
    <source>
        <dbReference type="PROSITE-ProRule" id="PRU00335"/>
    </source>
</evidence>
<feature type="domain" description="HTH tetR-type" evidence="3">
    <location>
        <begin position="13"/>
        <end position="73"/>
    </location>
</feature>
<dbReference type="InterPro" id="IPR001647">
    <property type="entry name" value="HTH_TetR"/>
</dbReference>
<dbReference type="SUPFAM" id="SSF46689">
    <property type="entry name" value="Homeodomain-like"/>
    <property type="match status" value="1"/>
</dbReference>
<dbReference type="PROSITE" id="PS01081">
    <property type="entry name" value="HTH_TETR_1"/>
    <property type="match status" value="1"/>
</dbReference>
<evidence type="ECO:0000259" key="3">
    <source>
        <dbReference type="PROSITE" id="PS50977"/>
    </source>
</evidence>
<reference evidence="5" key="1">
    <citation type="journal article" date="2019" name="Int. J. Syst. Evol. Microbiol.">
        <title>The Global Catalogue of Microorganisms (GCM) 10K type strain sequencing project: providing services to taxonomists for standard genome sequencing and annotation.</title>
        <authorList>
            <consortium name="The Broad Institute Genomics Platform"/>
            <consortium name="The Broad Institute Genome Sequencing Center for Infectious Disease"/>
            <person name="Wu L."/>
            <person name="Ma J."/>
        </authorList>
    </citation>
    <scope>NUCLEOTIDE SEQUENCE [LARGE SCALE GENOMIC DNA]</scope>
    <source>
        <strain evidence="5">JCM 17664</strain>
    </source>
</reference>
<comment type="caution">
    <text evidence="4">The sequence shown here is derived from an EMBL/GenBank/DDBJ whole genome shotgun (WGS) entry which is preliminary data.</text>
</comment>
<dbReference type="PRINTS" id="PR00455">
    <property type="entry name" value="HTHTETR"/>
</dbReference>